<reference evidence="1 2" key="1">
    <citation type="journal article" date="2014" name="Genome Announc.">
        <title>Draft genome sequence of Sclerotinia borealis, a psychrophilic plant pathogenic fungus.</title>
        <authorList>
            <person name="Mardanov A.V."/>
            <person name="Beletsky A.V."/>
            <person name="Kadnikov V.V."/>
            <person name="Ignatov A.N."/>
            <person name="Ravin N.V."/>
        </authorList>
    </citation>
    <scope>NUCLEOTIDE SEQUENCE [LARGE SCALE GENOMIC DNA]</scope>
    <source>
        <strain evidence="2">F-4157</strain>
    </source>
</reference>
<dbReference type="Proteomes" id="UP000019487">
    <property type="component" value="Unassembled WGS sequence"/>
</dbReference>
<dbReference type="Pfam" id="PF11709">
    <property type="entry name" value="Mit_ribos_Mrp51"/>
    <property type="match status" value="1"/>
</dbReference>
<dbReference type="EMBL" id="AYSA01000277">
    <property type="protein sequence ID" value="ESZ93955.1"/>
    <property type="molecule type" value="Genomic_DNA"/>
</dbReference>
<organism evidence="1 2">
    <name type="scientific">Sclerotinia borealis (strain F-4128)</name>
    <dbReference type="NCBI Taxonomy" id="1432307"/>
    <lineage>
        <taxon>Eukaryota</taxon>
        <taxon>Fungi</taxon>
        <taxon>Dikarya</taxon>
        <taxon>Ascomycota</taxon>
        <taxon>Pezizomycotina</taxon>
        <taxon>Leotiomycetes</taxon>
        <taxon>Helotiales</taxon>
        <taxon>Sclerotiniaceae</taxon>
        <taxon>Sclerotinia</taxon>
    </lineage>
</organism>
<name>W9CHE7_SCLBF</name>
<evidence type="ECO:0000313" key="2">
    <source>
        <dbReference type="Proteomes" id="UP000019487"/>
    </source>
</evidence>
<dbReference type="PANTHER" id="PTHR28058:SF1">
    <property type="entry name" value="SMALL RIBOSOMAL SUBUNIT PROTEIN BS1M"/>
    <property type="match status" value="1"/>
</dbReference>
<comment type="caution">
    <text evidence="1">The sequence shown here is derived from an EMBL/GenBank/DDBJ whole genome shotgun (WGS) entry which is preliminary data.</text>
</comment>
<accession>W9CHE7</accession>
<sequence length="486" mass="53187">MASTRMSPGGALLRASRVFAIPTSLPRPNGKLSSQAVFGSDTATLPHPIHQSITTPTSSLAKGDWGFKRPLPLRATMRTSTPVIRVEAIDTFEHITEFNSAADHTLTLQKWQEMNIPISTPKPSRMDQPSRDQLIPRHRSVFEDTIDSTVVRNDDLNLASIGQGSEDTRWKFSGPWLAGLTKGEFQKYMANEVGTKVTDFRQFLRECCALNLTSEAREKARAEASENVHAHDEGLVNLPNITYSVDDISEEQLSSYIRRVRRDPTMLNRQVRAFLDLAPSPAPKPDDGDGDVDYDILGVPRKRAVAVEVSTSPYAESGPPKTHPSAGLSYGRSSSWIYNHALYGPQQYPPPIEARIVMPKNAHGSHPVLGVGGVVANIPMGFPVFDLRPGGGGFSLARPSEPIGGLLYVEPEKIGGSKTYVELKHAFVNAKGNMVLSVVPADKEAVAVKEDRVDEIPERLARPYVPAARLRPQTVQKGSGEGYGLW</sequence>
<dbReference type="HOGENOM" id="CLU_024465_0_0_1"/>
<proteinExistence type="predicted"/>
<protein>
    <recommendedName>
        <fullName evidence="3">37S ribosomal protein mrp51, mitochondrial</fullName>
    </recommendedName>
</protein>
<dbReference type="AlphaFoldDB" id="W9CHE7"/>
<evidence type="ECO:0000313" key="1">
    <source>
        <dbReference type="EMBL" id="ESZ93955.1"/>
    </source>
</evidence>
<keyword evidence="2" id="KW-1185">Reference proteome</keyword>
<dbReference type="PANTHER" id="PTHR28058">
    <property type="entry name" value="37S RIBOSOMAL PROTEIN MRP51, MITOCHONDRIAL"/>
    <property type="match status" value="1"/>
</dbReference>
<gene>
    <name evidence="1" type="ORF">SBOR_5658</name>
</gene>
<dbReference type="GO" id="GO:0005763">
    <property type="term" value="C:mitochondrial small ribosomal subunit"/>
    <property type="evidence" value="ECO:0007669"/>
    <property type="project" value="TreeGrafter"/>
</dbReference>
<dbReference type="GO" id="GO:0070124">
    <property type="term" value="P:mitochondrial translational initiation"/>
    <property type="evidence" value="ECO:0007669"/>
    <property type="project" value="TreeGrafter"/>
</dbReference>
<dbReference type="STRING" id="1432307.W9CHE7"/>
<dbReference type="OrthoDB" id="3913595at2759"/>
<evidence type="ECO:0008006" key="3">
    <source>
        <dbReference type="Google" id="ProtNLM"/>
    </source>
</evidence>
<dbReference type="GO" id="GO:0003735">
    <property type="term" value="F:structural constituent of ribosome"/>
    <property type="evidence" value="ECO:0007669"/>
    <property type="project" value="TreeGrafter"/>
</dbReference>
<dbReference type="InterPro" id="IPR016712">
    <property type="entry name" value="Rbsml_bS1m-like"/>
</dbReference>